<evidence type="ECO:0000313" key="2">
    <source>
        <dbReference type="EMBL" id="GGG52356.1"/>
    </source>
</evidence>
<dbReference type="EMBL" id="BMKS01000028">
    <property type="protein sequence ID" value="GGG52356.1"/>
    <property type="molecule type" value="Genomic_DNA"/>
</dbReference>
<name>A0A8J2ZG01_9PROT</name>
<organism evidence="2 3">
    <name type="scientific">Caldovatus sediminis</name>
    <dbReference type="NCBI Taxonomy" id="2041189"/>
    <lineage>
        <taxon>Bacteria</taxon>
        <taxon>Pseudomonadati</taxon>
        <taxon>Pseudomonadota</taxon>
        <taxon>Alphaproteobacteria</taxon>
        <taxon>Acetobacterales</taxon>
        <taxon>Roseomonadaceae</taxon>
        <taxon>Caldovatus</taxon>
    </lineage>
</organism>
<dbReference type="AlphaFoldDB" id="A0A8J2ZG01"/>
<protein>
    <submittedName>
        <fullName evidence="2">Uncharacterized protein</fullName>
    </submittedName>
</protein>
<dbReference type="Proteomes" id="UP000597507">
    <property type="component" value="Unassembled WGS sequence"/>
</dbReference>
<keyword evidence="3" id="KW-1185">Reference proteome</keyword>
<dbReference type="RefSeq" id="WP_188904316.1">
    <property type="nucleotide sequence ID" value="NZ_BMKS01000028.1"/>
</dbReference>
<reference evidence="2 3" key="1">
    <citation type="journal article" date="2014" name="Int. J. Syst. Evol. Microbiol.">
        <title>Complete genome sequence of Corynebacterium casei LMG S-19264T (=DSM 44701T), isolated from a smear-ripened cheese.</title>
        <authorList>
            <consortium name="US DOE Joint Genome Institute (JGI-PGF)"/>
            <person name="Walter F."/>
            <person name="Albersmeier A."/>
            <person name="Kalinowski J."/>
            <person name="Ruckert C."/>
        </authorList>
    </citation>
    <scope>NUCLEOTIDE SEQUENCE [LARGE SCALE GENOMIC DNA]</scope>
    <source>
        <strain evidence="2 3">CGMCC 1.16330</strain>
    </source>
</reference>
<sequence length="55" mass="5657">MAGGEAEALSAQIGRLEGNQDGHASLRAPVRRGSIRSGLAGAAERQVGVDSRTRL</sequence>
<evidence type="ECO:0000256" key="1">
    <source>
        <dbReference type="SAM" id="MobiDB-lite"/>
    </source>
</evidence>
<accession>A0A8J2ZG01</accession>
<evidence type="ECO:0000313" key="3">
    <source>
        <dbReference type="Proteomes" id="UP000597507"/>
    </source>
</evidence>
<feature type="region of interest" description="Disordered" evidence="1">
    <location>
        <begin position="1"/>
        <end position="55"/>
    </location>
</feature>
<proteinExistence type="predicted"/>
<gene>
    <name evidence="2" type="ORF">GCM10010964_44380</name>
</gene>
<comment type="caution">
    <text evidence="2">The sequence shown here is derived from an EMBL/GenBank/DDBJ whole genome shotgun (WGS) entry which is preliminary data.</text>
</comment>